<dbReference type="RefSeq" id="WP_119015848.1">
    <property type="nucleotide sequence ID" value="NZ_QXEV01000005.1"/>
</dbReference>
<dbReference type="InParanoid" id="A0A397RVZ9"/>
<evidence type="ECO:0000313" key="1">
    <source>
        <dbReference type="EMBL" id="RIA77898.1"/>
    </source>
</evidence>
<keyword evidence="2" id="KW-1185">Reference proteome</keyword>
<dbReference type="AlphaFoldDB" id="A0A397RVZ9"/>
<evidence type="ECO:0000313" key="2">
    <source>
        <dbReference type="Proteomes" id="UP000266506"/>
    </source>
</evidence>
<sequence length="74" mass="8779">MAFNMLRKKEVERAKAMAHSLHPENNIPDSDELIALQNRYIYEEIDAEEYARLGKELAMRELEEAMKERKNNNQ</sequence>
<protein>
    <submittedName>
        <fullName evidence="1">Uncharacterized protein</fullName>
    </submittedName>
</protein>
<organism evidence="1 2">
    <name type="scientific">Anaeroplasma bactoclasticum</name>
    <dbReference type="NCBI Taxonomy" id="2088"/>
    <lineage>
        <taxon>Bacteria</taxon>
        <taxon>Bacillati</taxon>
        <taxon>Mycoplasmatota</taxon>
        <taxon>Mollicutes</taxon>
        <taxon>Anaeroplasmatales</taxon>
        <taxon>Anaeroplasmataceae</taxon>
        <taxon>Anaeroplasma</taxon>
    </lineage>
</organism>
<accession>A0A397RVZ9</accession>
<reference evidence="1 2" key="1">
    <citation type="submission" date="2018-08" db="EMBL/GenBank/DDBJ databases">
        <title>Genomic Encyclopedia of Archaeal and Bacterial Type Strains, Phase II (KMG-II): from individual species to whole genera.</title>
        <authorList>
            <person name="Goeker M."/>
        </authorList>
    </citation>
    <scope>NUCLEOTIDE SEQUENCE [LARGE SCALE GENOMIC DNA]</scope>
    <source>
        <strain evidence="1 2">ATCC 27112</strain>
    </source>
</reference>
<name>A0A397RVZ9_9MOLU</name>
<dbReference type="EMBL" id="QXEV01000005">
    <property type="protein sequence ID" value="RIA77898.1"/>
    <property type="molecule type" value="Genomic_DNA"/>
</dbReference>
<proteinExistence type="predicted"/>
<gene>
    <name evidence="1" type="ORF">EI71_00681</name>
</gene>
<dbReference type="Proteomes" id="UP000266506">
    <property type="component" value="Unassembled WGS sequence"/>
</dbReference>
<comment type="caution">
    <text evidence="1">The sequence shown here is derived from an EMBL/GenBank/DDBJ whole genome shotgun (WGS) entry which is preliminary data.</text>
</comment>